<organism evidence="4">
    <name type="scientific">uncultured marine group II/III euryarchaeote AD1000_28_C09</name>
    <dbReference type="NCBI Taxonomy" id="1457746"/>
    <lineage>
        <taxon>Archaea</taxon>
        <taxon>Methanobacteriati</taxon>
        <taxon>Methanobacteriota</taxon>
        <taxon>environmental samples</taxon>
    </lineage>
</organism>
<dbReference type="PROSITE" id="PS01065">
    <property type="entry name" value="ETF_BETA"/>
    <property type="match status" value="1"/>
</dbReference>
<feature type="domain" description="Electron transfer flavoprotein alpha/beta-subunit N-terminal" evidence="3">
    <location>
        <begin position="21"/>
        <end position="204"/>
    </location>
</feature>
<evidence type="ECO:0000256" key="2">
    <source>
        <dbReference type="SAM" id="MobiDB-lite"/>
    </source>
</evidence>
<dbReference type="SMART" id="SM00893">
    <property type="entry name" value="ETF"/>
    <property type="match status" value="1"/>
</dbReference>
<name>A0A075FMK5_9EURY</name>
<accession>A0A075FMK5</accession>
<dbReference type="Pfam" id="PF01012">
    <property type="entry name" value="ETF"/>
    <property type="match status" value="1"/>
</dbReference>
<protein>
    <submittedName>
        <fullName evidence="4">Electron transfer flavoprotein alpha/beta-subunit (FixA, etfB)</fullName>
    </submittedName>
</protein>
<comment type="similarity">
    <text evidence="1">Belongs to the ETF beta-subunit/FixA family.</text>
</comment>
<dbReference type="EMBL" id="KF900376">
    <property type="protein sequence ID" value="AIE92790.1"/>
    <property type="molecule type" value="Genomic_DNA"/>
</dbReference>
<dbReference type="InterPro" id="IPR000049">
    <property type="entry name" value="ET-Flavoprotein_bsu_CS"/>
</dbReference>
<dbReference type="PIRSF" id="PIRSF000090">
    <property type="entry name" value="Beta-ETF"/>
    <property type="match status" value="1"/>
</dbReference>
<gene>
    <name evidence="4" type="primary">etfB</name>
    <name evidence="4" type="synonym">fixA</name>
</gene>
<dbReference type="InterPro" id="IPR014730">
    <property type="entry name" value="ETF_a/b_N"/>
</dbReference>
<evidence type="ECO:0000256" key="1">
    <source>
        <dbReference type="ARBA" id="ARBA00007557"/>
    </source>
</evidence>
<dbReference type="PANTHER" id="PTHR21294">
    <property type="entry name" value="ELECTRON TRANSFER FLAVOPROTEIN BETA-SUBUNIT"/>
    <property type="match status" value="1"/>
</dbReference>
<reference evidence="4" key="1">
    <citation type="journal article" date="2014" name="Genome Biol. Evol.">
        <title>Pangenome evidence for extensive interdomain horizontal transfer affecting lineage core and shell genes in uncultured planktonic thaumarchaeota and euryarchaeota.</title>
        <authorList>
            <person name="Deschamps P."/>
            <person name="Zivanovic Y."/>
            <person name="Moreira D."/>
            <person name="Rodriguez-Valera F."/>
            <person name="Lopez-Garcia P."/>
        </authorList>
    </citation>
    <scope>NUCLEOTIDE SEQUENCE</scope>
</reference>
<dbReference type="GO" id="GO:0009055">
    <property type="term" value="F:electron transfer activity"/>
    <property type="evidence" value="ECO:0007669"/>
    <property type="project" value="InterPro"/>
</dbReference>
<dbReference type="InterPro" id="IPR014729">
    <property type="entry name" value="Rossmann-like_a/b/a_fold"/>
</dbReference>
<evidence type="ECO:0000259" key="3">
    <source>
        <dbReference type="SMART" id="SM00893"/>
    </source>
</evidence>
<dbReference type="AlphaFoldDB" id="A0A075FMK5"/>
<dbReference type="Gene3D" id="3.40.50.620">
    <property type="entry name" value="HUPs"/>
    <property type="match status" value="1"/>
</dbReference>
<dbReference type="SUPFAM" id="SSF52402">
    <property type="entry name" value="Adenine nucleotide alpha hydrolases-like"/>
    <property type="match status" value="1"/>
</dbReference>
<sequence>MNIAVLIKMVPDTESRLEIVDGKVKEDGFKYMVNPYDEFAVEQAVQFKETVGGKVTLVSLFSDNASIDTDLRKMMAIGADETIVLRQQEYSGNKPSSNARILSETIKELNADLIMCGVQGIDYYQAATGPMVAHFLGVPHVSGVTNLELSGDKLTASRQIEGGLQIIETSTPVLITCQKDMTKVRFPALKDIMMSKRKPFDNRDVDAGSGNDVQTTECSLPPARGGGVILEGEGPEEKVGKLIEKLRMEAKVL</sequence>
<feature type="region of interest" description="Disordered" evidence="2">
    <location>
        <begin position="200"/>
        <end position="231"/>
    </location>
</feature>
<proteinExistence type="inferred from homology"/>
<evidence type="ECO:0000313" key="4">
    <source>
        <dbReference type="EMBL" id="AIE92790.1"/>
    </source>
</evidence>
<dbReference type="CDD" id="cd01714">
    <property type="entry name" value="ETF_beta"/>
    <property type="match status" value="1"/>
</dbReference>
<dbReference type="InterPro" id="IPR012255">
    <property type="entry name" value="ETF_b"/>
</dbReference>
<dbReference type="InterPro" id="IPR033948">
    <property type="entry name" value="ETF_beta_N"/>
</dbReference>